<feature type="binding site" description="axial binding residue" evidence="9">
    <location>
        <position position="265"/>
    </location>
    <ligand>
        <name>heme</name>
        <dbReference type="ChEBI" id="CHEBI:30413"/>
    </ligand>
    <ligandPart>
        <name>Fe</name>
        <dbReference type="ChEBI" id="CHEBI:18248"/>
    </ligandPart>
</feature>
<evidence type="ECO:0000256" key="8">
    <source>
        <dbReference type="ARBA" id="ARBA00023033"/>
    </source>
</evidence>
<gene>
    <name evidence="11" type="ORF">LshimejAT787_0503880</name>
</gene>
<proteinExistence type="inferred from homology"/>
<dbReference type="OrthoDB" id="2789670at2759"/>
<dbReference type="GO" id="GO:0004497">
    <property type="term" value="F:monooxygenase activity"/>
    <property type="evidence" value="ECO:0007669"/>
    <property type="project" value="UniProtKB-KW"/>
</dbReference>
<evidence type="ECO:0000256" key="9">
    <source>
        <dbReference type="PIRSR" id="PIRSR602401-1"/>
    </source>
</evidence>
<dbReference type="Gene3D" id="1.10.630.10">
    <property type="entry name" value="Cytochrome P450"/>
    <property type="match status" value="2"/>
</dbReference>
<keyword evidence="7 9" id="KW-0408">Iron</keyword>
<dbReference type="InterPro" id="IPR036396">
    <property type="entry name" value="Cyt_P450_sf"/>
</dbReference>
<evidence type="ECO:0000256" key="1">
    <source>
        <dbReference type="ARBA" id="ARBA00001971"/>
    </source>
</evidence>
<dbReference type="SUPFAM" id="SSF48264">
    <property type="entry name" value="Cytochrome P450"/>
    <property type="match status" value="1"/>
</dbReference>
<evidence type="ECO:0000256" key="10">
    <source>
        <dbReference type="RuleBase" id="RU000461"/>
    </source>
</evidence>
<keyword evidence="8 10" id="KW-0503">Monooxygenase</keyword>
<comment type="caution">
    <text evidence="11">The sequence shown here is derived from an EMBL/GenBank/DDBJ whole genome shotgun (WGS) entry which is preliminary data.</text>
</comment>
<dbReference type="GO" id="GO:0005506">
    <property type="term" value="F:iron ion binding"/>
    <property type="evidence" value="ECO:0007669"/>
    <property type="project" value="InterPro"/>
</dbReference>
<dbReference type="Pfam" id="PF00067">
    <property type="entry name" value="p450"/>
    <property type="match status" value="1"/>
</dbReference>
<comment type="similarity">
    <text evidence="3 10">Belongs to the cytochrome P450 family.</text>
</comment>
<comment type="cofactor">
    <cofactor evidence="1 9">
        <name>heme</name>
        <dbReference type="ChEBI" id="CHEBI:30413"/>
    </cofactor>
</comment>
<comment type="pathway">
    <text evidence="2">Secondary metabolite biosynthesis.</text>
</comment>
<evidence type="ECO:0000313" key="11">
    <source>
        <dbReference type="EMBL" id="GLB38523.1"/>
    </source>
</evidence>
<protein>
    <submittedName>
        <fullName evidence="11">Cytochrome p450</fullName>
    </submittedName>
</protein>
<dbReference type="InterPro" id="IPR002401">
    <property type="entry name" value="Cyt_P450_E_grp-I"/>
</dbReference>
<dbReference type="PROSITE" id="PS00086">
    <property type="entry name" value="CYTOCHROME_P450"/>
    <property type="match status" value="1"/>
</dbReference>
<keyword evidence="5 9" id="KW-0479">Metal-binding</keyword>
<name>A0A9P3PN68_LYOSH</name>
<keyword evidence="6 10" id="KW-0560">Oxidoreductase</keyword>
<dbReference type="AlphaFoldDB" id="A0A9P3PN68"/>
<evidence type="ECO:0000313" key="12">
    <source>
        <dbReference type="Proteomes" id="UP001063166"/>
    </source>
</evidence>
<reference evidence="11" key="1">
    <citation type="submission" date="2022-07" db="EMBL/GenBank/DDBJ databases">
        <title>The genome of Lyophyllum shimeji provides insight into the initial evolution of ectomycorrhizal fungal genome.</title>
        <authorList>
            <person name="Kobayashi Y."/>
            <person name="Shibata T."/>
            <person name="Hirakawa H."/>
            <person name="Shigenobu S."/>
            <person name="Nishiyama T."/>
            <person name="Yamada A."/>
            <person name="Hasebe M."/>
            <person name="Kawaguchi M."/>
        </authorList>
    </citation>
    <scope>NUCLEOTIDE SEQUENCE</scope>
    <source>
        <strain evidence="11">AT787</strain>
    </source>
</reference>
<dbReference type="Proteomes" id="UP001063166">
    <property type="component" value="Unassembled WGS sequence"/>
</dbReference>
<dbReference type="PANTHER" id="PTHR46300:SF5">
    <property type="entry name" value="CYTOCHROME P450"/>
    <property type="match status" value="1"/>
</dbReference>
<evidence type="ECO:0000256" key="6">
    <source>
        <dbReference type="ARBA" id="ARBA00023002"/>
    </source>
</evidence>
<dbReference type="InterPro" id="IPR001128">
    <property type="entry name" value="Cyt_P450"/>
</dbReference>
<dbReference type="InterPro" id="IPR050364">
    <property type="entry name" value="Cytochrome_P450_fung"/>
</dbReference>
<evidence type="ECO:0000256" key="4">
    <source>
        <dbReference type="ARBA" id="ARBA00022617"/>
    </source>
</evidence>
<dbReference type="GO" id="GO:0016705">
    <property type="term" value="F:oxidoreductase activity, acting on paired donors, with incorporation or reduction of molecular oxygen"/>
    <property type="evidence" value="ECO:0007669"/>
    <property type="project" value="InterPro"/>
</dbReference>
<keyword evidence="4 9" id="KW-0349">Heme</keyword>
<organism evidence="11 12">
    <name type="scientific">Lyophyllum shimeji</name>
    <name type="common">Hon-shimeji</name>
    <name type="synonym">Tricholoma shimeji</name>
    <dbReference type="NCBI Taxonomy" id="47721"/>
    <lineage>
        <taxon>Eukaryota</taxon>
        <taxon>Fungi</taxon>
        <taxon>Dikarya</taxon>
        <taxon>Basidiomycota</taxon>
        <taxon>Agaricomycotina</taxon>
        <taxon>Agaricomycetes</taxon>
        <taxon>Agaricomycetidae</taxon>
        <taxon>Agaricales</taxon>
        <taxon>Tricholomatineae</taxon>
        <taxon>Lyophyllaceae</taxon>
        <taxon>Lyophyllum</taxon>
    </lineage>
</organism>
<dbReference type="GO" id="GO:0020037">
    <property type="term" value="F:heme binding"/>
    <property type="evidence" value="ECO:0007669"/>
    <property type="project" value="InterPro"/>
</dbReference>
<sequence>MVQNYFHKERQRDHRPIQLREARNLAQNLLNNPHDRLDLLLRYSTAIIVEVAYGHQIVSTDDAYVKIAEGCSPAAAASGPPGGTPVDLFPILKHLPSWFPGTYYATVARNASHHFRALKDYPISQVREQMNHGTARPSFLARHLESISQTTSSTLSFFFLAMILYPDWQHRAQQEIDAVCLVQETLRWNHATPSGVPHKAMEDDVYNGMLIPKGSTVIANVRSMTLDESVYKDPFKFDPTRFLPAPVGREEPYATGQFGFGRRICPGRYLADDSLWIAIVTILATISISKAIRPDGKEIMPDDVPITVGITSQLRPFPCRLESRSEMASQLLKQFVEST</sequence>
<dbReference type="PRINTS" id="PR00463">
    <property type="entry name" value="EP450I"/>
</dbReference>
<dbReference type="InterPro" id="IPR017972">
    <property type="entry name" value="Cyt_P450_CS"/>
</dbReference>
<evidence type="ECO:0000256" key="7">
    <source>
        <dbReference type="ARBA" id="ARBA00023004"/>
    </source>
</evidence>
<keyword evidence="12" id="KW-1185">Reference proteome</keyword>
<accession>A0A9P3PN68</accession>
<evidence type="ECO:0000256" key="3">
    <source>
        <dbReference type="ARBA" id="ARBA00010617"/>
    </source>
</evidence>
<dbReference type="EMBL" id="BRPK01000005">
    <property type="protein sequence ID" value="GLB38523.1"/>
    <property type="molecule type" value="Genomic_DNA"/>
</dbReference>
<dbReference type="PANTHER" id="PTHR46300">
    <property type="entry name" value="P450, PUTATIVE (EUROFUNG)-RELATED-RELATED"/>
    <property type="match status" value="1"/>
</dbReference>
<evidence type="ECO:0000256" key="2">
    <source>
        <dbReference type="ARBA" id="ARBA00005179"/>
    </source>
</evidence>
<evidence type="ECO:0000256" key="5">
    <source>
        <dbReference type="ARBA" id="ARBA00022723"/>
    </source>
</evidence>